<dbReference type="InterPro" id="IPR003481">
    <property type="entry name" value="FliD_N"/>
</dbReference>
<dbReference type="InterPro" id="IPR010809">
    <property type="entry name" value="FliD_C"/>
</dbReference>
<dbReference type="GO" id="GO:0009421">
    <property type="term" value="C:bacterial-type flagellum filament cap"/>
    <property type="evidence" value="ECO:0007669"/>
    <property type="project" value="InterPro"/>
</dbReference>
<dbReference type="RefSeq" id="WP_039230937.1">
    <property type="nucleotide sequence ID" value="NZ_JWIQ02000010.1"/>
</dbReference>
<proteinExistence type="inferred from homology"/>
<feature type="domain" description="Flagellar hook-associated protein 2 C-terminal" evidence="7">
    <location>
        <begin position="227"/>
        <end position="485"/>
    </location>
</feature>
<keyword evidence="9" id="KW-1185">Reference proteome</keyword>
<dbReference type="GO" id="GO:0007155">
    <property type="term" value="P:cell adhesion"/>
    <property type="evidence" value="ECO:0007669"/>
    <property type="project" value="InterPro"/>
</dbReference>
<keyword evidence="5" id="KW-0964">Secreted</keyword>
<dbReference type="InterPro" id="IPR040026">
    <property type="entry name" value="FliD"/>
</dbReference>
<dbReference type="STRING" id="1221996.QY95_00792"/>
<comment type="function">
    <text evidence="5">Required for morphogenesis and for the elongation of the flagellar filament by facilitating polymerization of the flagellin monomers at the tip of growing filament. Forms a capping structure, which prevents flagellin subunits (transported through the central channel of the flagellum) from leaking out without polymerization at the distal end.</text>
</comment>
<keyword evidence="3" id="KW-0175">Coiled coil</keyword>
<evidence type="ECO:0000256" key="4">
    <source>
        <dbReference type="ARBA" id="ARBA00023143"/>
    </source>
</evidence>
<comment type="similarity">
    <text evidence="1 5">Belongs to the FliD family.</text>
</comment>
<dbReference type="Pfam" id="PF02465">
    <property type="entry name" value="FliD_N"/>
    <property type="match status" value="1"/>
</dbReference>
<evidence type="ECO:0000256" key="1">
    <source>
        <dbReference type="ARBA" id="ARBA00009764"/>
    </source>
</evidence>
<comment type="caution">
    <text evidence="8">The sequence shown here is derived from an EMBL/GenBank/DDBJ whole genome shotgun (WGS) entry which is preliminary data.</text>
</comment>
<keyword evidence="8" id="KW-0969">Cilium</keyword>
<dbReference type="NCBIfam" id="NF005833">
    <property type="entry name" value="PRK07737.1"/>
    <property type="match status" value="1"/>
</dbReference>
<dbReference type="Pfam" id="PF07195">
    <property type="entry name" value="FliD_C"/>
    <property type="match status" value="1"/>
</dbReference>
<protein>
    <recommendedName>
        <fullName evidence="5">Flagellar hook-associated protein 2</fullName>
        <shortName evidence="5">HAP2</shortName>
    </recommendedName>
    <alternativeName>
        <fullName evidence="5">Flagellar cap protein</fullName>
    </alternativeName>
</protein>
<dbReference type="GO" id="GO:0071973">
    <property type="term" value="P:bacterial-type flagellum-dependent cell motility"/>
    <property type="evidence" value="ECO:0007669"/>
    <property type="project" value="TreeGrafter"/>
</dbReference>
<name>A0A0F5I801_BACTR</name>
<dbReference type="GO" id="GO:0009424">
    <property type="term" value="C:bacterial-type flagellum hook"/>
    <property type="evidence" value="ECO:0007669"/>
    <property type="project" value="UniProtKB-UniRule"/>
</dbReference>
<evidence type="ECO:0000313" key="9">
    <source>
        <dbReference type="Proteomes" id="UP000031563"/>
    </source>
</evidence>
<dbReference type="OrthoDB" id="9776025at2"/>
<evidence type="ECO:0000259" key="7">
    <source>
        <dbReference type="Pfam" id="PF07195"/>
    </source>
</evidence>
<dbReference type="PANTHER" id="PTHR30288">
    <property type="entry name" value="FLAGELLAR CAP/ASSEMBLY PROTEIN FLID"/>
    <property type="match status" value="1"/>
</dbReference>
<dbReference type="GO" id="GO:0005576">
    <property type="term" value="C:extracellular region"/>
    <property type="evidence" value="ECO:0007669"/>
    <property type="project" value="UniProtKB-SubCell"/>
</dbReference>
<comment type="subcellular location">
    <subcellularLocation>
        <location evidence="5">Secreted</location>
    </subcellularLocation>
    <subcellularLocation>
        <location evidence="5">Bacterial flagellum</location>
    </subcellularLocation>
</comment>
<sequence>MRIGGLASGMDIDQMVKDLMTAERMPVNKLEQKKQFLEWQRDDYRDMNKTLFEFDNMIFDGVMKQANYIQKKISVSDDSVVSVRNLSSTGDFTGTIQVKQLASSATMASSAGVGTNVDPKKTIKELFSLTGEQTMKVSAIEKDGTLGEPKEITFNADEETLDGLIVKINNQTGVSMFFDNASGKASVMAKNSGDVAGGAEIVLDGAFFTKLNLSADNTEAGAYNTAGQNAKAVLNGLEIERASNTFSINGVEYTLKKADPNTSVNISASADTDKVFETIKGFVDKYNEVIEKINGELNEKRYRDYQPLTKEEREALSEKEIELWEEKARSGTLRGDSLLSSGLNQMRSVLYETVTTAAGNTHLTDFGISTSSNYLDRGKLVIDEKKLKEAIAENPTALYELFTADGETEAEQGIARRLRETISDTRSAVEKRAGKASSVNNTFTLGRTLENIEDQIDRFQEKLITIEDRYWRQFTAMEKAVQRSNEQMAMLMNQFQ</sequence>
<dbReference type="EMBL" id="JWIR02000023">
    <property type="protein sequence ID" value="KKB41312.1"/>
    <property type="molecule type" value="Genomic_DNA"/>
</dbReference>
<evidence type="ECO:0000259" key="6">
    <source>
        <dbReference type="Pfam" id="PF02465"/>
    </source>
</evidence>
<keyword evidence="4 5" id="KW-0975">Bacterial flagellum</keyword>
<organism evidence="8 9">
    <name type="scientific">Bacillus thermotolerans</name>
    <name type="common">Quasibacillus thermotolerans</name>
    <dbReference type="NCBI Taxonomy" id="1221996"/>
    <lineage>
        <taxon>Bacteria</taxon>
        <taxon>Bacillati</taxon>
        <taxon>Bacillota</taxon>
        <taxon>Bacilli</taxon>
        <taxon>Bacillales</taxon>
        <taxon>Bacillaceae</taxon>
        <taxon>Bacillus</taxon>
    </lineage>
</organism>
<evidence type="ECO:0000256" key="3">
    <source>
        <dbReference type="ARBA" id="ARBA00023054"/>
    </source>
</evidence>
<reference evidence="8" key="1">
    <citation type="submission" date="2015-02" db="EMBL/GenBank/DDBJ databases">
        <title>Genome Assembly of Bacillaceae bacterium MTCC 8252.</title>
        <authorList>
            <person name="Verma A."/>
            <person name="Khatri I."/>
            <person name="Mual P."/>
            <person name="Subramanian S."/>
            <person name="Krishnamurthi S."/>
        </authorList>
    </citation>
    <scope>NUCLEOTIDE SEQUENCE [LARGE SCALE GENOMIC DNA]</scope>
    <source>
        <strain evidence="8">MTCC 8252</strain>
    </source>
</reference>
<feature type="domain" description="Flagellar hook-associated protein 2 N-terminal" evidence="6">
    <location>
        <begin position="8"/>
        <end position="104"/>
    </location>
</feature>
<accession>A0A0F5HZL8</accession>
<evidence type="ECO:0000313" key="8">
    <source>
        <dbReference type="EMBL" id="KKB41312.1"/>
    </source>
</evidence>
<dbReference type="AlphaFoldDB" id="A0A0F5I801"/>
<dbReference type="Proteomes" id="UP000031563">
    <property type="component" value="Unassembled WGS sequence"/>
</dbReference>
<dbReference type="PANTHER" id="PTHR30288:SF0">
    <property type="entry name" value="FLAGELLAR HOOK-ASSOCIATED PROTEIN 2"/>
    <property type="match status" value="1"/>
</dbReference>
<evidence type="ECO:0000256" key="2">
    <source>
        <dbReference type="ARBA" id="ARBA00011255"/>
    </source>
</evidence>
<keyword evidence="8" id="KW-0966">Cell projection</keyword>
<evidence type="ECO:0000256" key="5">
    <source>
        <dbReference type="RuleBase" id="RU362066"/>
    </source>
</evidence>
<gene>
    <name evidence="8" type="ORF">QY95_00792</name>
</gene>
<keyword evidence="8" id="KW-0282">Flagellum</keyword>
<comment type="subunit">
    <text evidence="2 5">Homopentamer.</text>
</comment>
<accession>A0A0F5I801</accession>